<name>A0A3P7LH18_DIBLA</name>
<evidence type="ECO:0000313" key="2">
    <source>
        <dbReference type="EMBL" id="VDN09168.1"/>
    </source>
</evidence>
<protein>
    <submittedName>
        <fullName evidence="2">Uncharacterized protein</fullName>
    </submittedName>
</protein>
<evidence type="ECO:0000256" key="1">
    <source>
        <dbReference type="SAM" id="Phobius"/>
    </source>
</evidence>
<keyword evidence="1" id="KW-1133">Transmembrane helix</keyword>
<sequence length="279" mass="31974">MENSLVARSANGINWENLLRCHTTQSQDISVTPVCRLLNELLLGHLEEAFDISTIDFDYVHRELQQAEGERSDLRYIIIAFYQPMGRLIHTYMLNYLTDVINVNVQGYNLEVVAVPNMQAALVPMATRQFGIVPAFMLMSAWYITLLGVGSITALAAVKQRSKLYNRKQVYAVICACRLKNQRKKRKKSKSDVKINLEPDLCPYVVLQSKYLPIDVFQNLRSVIDKYSEYQNMVDMYAKLRETGPIPSQAVKKSEDYRYGEMGKHNASRQIMASSDLFQ</sequence>
<accession>A0A3P7LH18</accession>
<proteinExistence type="predicted"/>
<keyword evidence="3" id="KW-1185">Reference proteome</keyword>
<evidence type="ECO:0000313" key="3">
    <source>
        <dbReference type="Proteomes" id="UP000281553"/>
    </source>
</evidence>
<keyword evidence="1" id="KW-0812">Transmembrane</keyword>
<dbReference type="OrthoDB" id="10493029at2759"/>
<dbReference type="Proteomes" id="UP000281553">
    <property type="component" value="Unassembled WGS sequence"/>
</dbReference>
<feature type="transmembrane region" description="Helical" evidence="1">
    <location>
        <begin position="135"/>
        <end position="158"/>
    </location>
</feature>
<dbReference type="AlphaFoldDB" id="A0A3P7LH18"/>
<keyword evidence="1" id="KW-0472">Membrane</keyword>
<reference evidence="2 3" key="1">
    <citation type="submission" date="2018-11" db="EMBL/GenBank/DDBJ databases">
        <authorList>
            <consortium name="Pathogen Informatics"/>
        </authorList>
    </citation>
    <scope>NUCLEOTIDE SEQUENCE [LARGE SCALE GENOMIC DNA]</scope>
</reference>
<organism evidence="2 3">
    <name type="scientific">Dibothriocephalus latus</name>
    <name type="common">Fish tapeworm</name>
    <name type="synonym">Diphyllobothrium latum</name>
    <dbReference type="NCBI Taxonomy" id="60516"/>
    <lineage>
        <taxon>Eukaryota</taxon>
        <taxon>Metazoa</taxon>
        <taxon>Spiralia</taxon>
        <taxon>Lophotrochozoa</taxon>
        <taxon>Platyhelminthes</taxon>
        <taxon>Cestoda</taxon>
        <taxon>Eucestoda</taxon>
        <taxon>Diphyllobothriidea</taxon>
        <taxon>Diphyllobothriidae</taxon>
        <taxon>Dibothriocephalus</taxon>
    </lineage>
</organism>
<dbReference type="EMBL" id="UYRU01046520">
    <property type="protein sequence ID" value="VDN09168.1"/>
    <property type="molecule type" value="Genomic_DNA"/>
</dbReference>
<gene>
    <name evidence="2" type="ORF">DILT_LOCUS4999</name>
</gene>